<evidence type="ECO:0000256" key="2">
    <source>
        <dbReference type="SAM" id="SignalP"/>
    </source>
</evidence>
<comment type="caution">
    <text evidence="3">The sequence shown here is derived from an EMBL/GenBank/DDBJ whole genome shotgun (WGS) entry which is preliminary data.</text>
</comment>
<accession>A0A6A4WUC8</accession>
<feature type="chain" id="PRO_5025496484" evidence="2">
    <location>
        <begin position="22"/>
        <end position="199"/>
    </location>
</feature>
<feature type="compositionally biased region" description="Basic and acidic residues" evidence="1">
    <location>
        <begin position="134"/>
        <end position="151"/>
    </location>
</feature>
<dbReference type="AlphaFoldDB" id="A0A6A4WUC8"/>
<dbReference type="EMBL" id="VIIS01000259">
    <property type="protein sequence ID" value="KAF0311136.1"/>
    <property type="molecule type" value="Genomic_DNA"/>
</dbReference>
<reference evidence="3 4" key="1">
    <citation type="submission" date="2019-07" db="EMBL/GenBank/DDBJ databases">
        <title>Draft genome assembly of a fouling barnacle, Amphibalanus amphitrite (Darwin, 1854): The first reference genome for Thecostraca.</title>
        <authorList>
            <person name="Kim W."/>
        </authorList>
    </citation>
    <scope>NUCLEOTIDE SEQUENCE [LARGE SCALE GENOMIC DNA]</scope>
    <source>
        <strain evidence="3">SNU_AA5</strain>
        <tissue evidence="3">Soma without cirri and trophi</tissue>
    </source>
</reference>
<name>A0A6A4WUC8_AMPAM</name>
<feature type="compositionally biased region" description="Gly residues" evidence="1">
    <location>
        <begin position="160"/>
        <end position="169"/>
    </location>
</feature>
<feature type="signal peptide" evidence="2">
    <location>
        <begin position="1"/>
        <end position="21"/>
    </location>
</feature>
<protein>
    <submittedName>
        <fullName evidence="3">Uncharacterized protein</fullName>
    </submittedName>
</protein>
<proteinExistence type="predicted"/>
<evidence type="ECO:0000256" key="1">
    <source>
        <dbReference type="SAM" id="MobiDB-lite"/>
    </source>
</evidence>
<keyword evidence="4" id="KW-1185">Reference proteome</keyword>
<sequence length="199" mass="21839">MLTQLSLKVILFSISLGTCSSADDAQVTAVQRSAAGPVGSTVTAPLEPAPPPHPLPGDLRSLPLLQRRRRQDVVFWAARGKRPVPVHYWDVPARRFFGLPRKRQREWEARIDNGNGSRRMAREGVPQREAAGSKLDRDGPDGDDRSKKEFWASRGKKRGGGGGEGGGGDFWASRGKKDNGNADFWATRGRRSDPDETGR</sequence>
<keyword evidence="2" id="KW-0732">Signal</keyword>
<organism evidence="3 4">
    <name type="scientific">Amphibalanus amphitrite</name>
    <name type="common">Striped barnacle</name>
    <name type="synonym">Balanus amphitrite</name>
    <dbReference type="NCBI Taxonomy" id="1232801"/>
    <lineage>
        <taxon>Eukaryota</taxon>
        <taxon>Metazoa</taxon>
        <taxon>Ecdysozoa</taxon>
        <taxon>Arthropoda</taxon>
        <taxon>Crustacea</taxon>
        <taxon>Multicrustacea</taxon>
        <taxon>Cirripedia</taxon>
        <taxon>Thoracica</taxon>
        <taxon>Thoracicalcarea</taxon>
        <taxon>Balanomorpha</taxon>
        <taxon>Balanoidea</taxon>
        <taxon>Balanidae</taxon>
        <taxon>Amphibalaninae</taxon>
        <taxon>Amphibalanus</taxon>
    </lineage>
</organism>
<gene>
    <name evidence="3" type="ORF">FJT64_001848</name>
</gene>
<evidence type="ECO:0000313" key="3">
    <source>
        <dbReference type="EMBL" id="KAF0311136.1"/>
    </source>
</evidence>
<dbReference type="Proteomes" id="UP000440578">
    <property type="component" value="Unassembled WGS sequence"/>
</dbReference>
<feature type="compositionally biased region" description="Basic and acidic residues" evidence="1">
    <location>
        <begin position="190"/>
        <end position="199"/>
    </location>
</feature>
<evidence type="ECO:0000313" key="4">
    <source>
        <dbReference type="Proteomes" id="UP000440578"/>
    </source>
</evidence>
<feature type="region of interest" description="Disordered" evidence="1">
    <location>
        <begin position="108"/>
        <end position="199"/>
    </location>
</feature>